<comment type="caution">
    <text evidence="3">The sequence shown here is derived from an EMBL/GenBank/DDBJ whole genome shotgun (WGS) entry which is preliminary data.</text>
</comment>
<dbReference type="EMBL" id="VDLU01000004">
    <property type="protein sequence ID" value="TNJ27149.1"/>
    <property type="molecule type" value="Genomic_DNA"/>
</dbReference>
<reference evidence="3 4" key="1">
    <citation type="submission" date="2019-05" db="EMBL/GenBank/DDBJ databases">
        <title>The compact genome of Giardia muris reveals important steps in the evolution of intestinal protozoan parasites.</title>
        <authorList>
            <person name="Xu F."/>
            <person name="Jimenez-Gonzalez A."/>
            <person name="Einarsson E."/>
            <person name="Astvaldsson A."/>
            <person name="Peirasmaki D."/>
            <person name="Eckmann L."/>
            <person name="Andersson J.O."/>
            <person name="Svard S.G."/>
            <person name="Jerlstrom-Hultqvist J."/>
        </authorList>
    </citation>
    <scope>NUCLEOTIDE SEQUENCE [LARGE SCALE GENOMIC DNA]</scope>
    <source>
        <strain evidence="3 4">Roberts-Thomson</strain>
    </source>
</reference>
<gene>
    <name evidence="3" type="ORF">GMRT_11062</name>
</gene>
<feature type="compositionally biased region" description="Polar residues" evidence="2">
    <location>
        <begin position="427"/>
        <end position="437"/>
    </location>
</feature>
<evidence type="ECO:0000256" key="1">
    <source>
        <dbReference type="SAM" id="Coils"/>
    </source>
</evidence>
<dbReference type="Proteomes" id="UP000315496">
    <property type="component" value="Chromosome 4"/>
</dbReference>
<evidence type="ECO:0000256" key="2">
    <source>
        <dbReference type="SAM" id="MobiDB-lite"/>
    </source>
</evidence>
<name>A0A4Z1T3N6_GIAMU</name>
<dbReference type="OrthoDB" id="10258388at2759"/>
<protein>
    <submittedName>
        <fullName evidence="3">Uncharacterized protein</fullName>
    </submittedName>
</protein>
<feature type="coiled-coil region" evidence="1">
    <location>
        <begin position="174"/>
        <end position="212"/>
    </location>
</feature>
<organism evidence="3 4">
    <name type="scientific">Giardia muris</name>
    <dbReference type="NCBI Taxonomy" id="5742"/>
    <lineage>
        <taxon>Eukaryota</taxon>
        <taxon>Metamonada</taxon>
        <taxon>Diplomonadida</taxon>
        <taxon>Hexamitidae</taxon>
        <taxon>Giardiinae</taxon>
        <taxon>Giardia</taxon>
    </lineage>
</organism>
<keyword evidence="4" id="KW-1185">Reference proteome</keyword>
<feature type="region of interest" description="Disordered" evidence="2">
    <location>
        <begin position="510"/>
        <end position="532"/>
    </location>
</feature>
<evidence type="ECO:0000313" key="4">
    <source>
        <dbReference type="Proteomes" id="UP000315496"/>
    </source>
</evidence>
<evidence type="ECO:0000313" key="3">
    <source>
        <dbReference type="EMBL" id="TNJ27149.1"/>
    </source>
</evidence>
<accession>A0A4Z1T3N6</accession>
<dbReference type="VEuPathDB" id="GiardiaDB:GMRT_11062"/>
<feature type="region of interest" description="Disordered" evidence="2">
    <location>
        <begin position="424"/>
        <end position="445"/>
    </location>
</feature>
<proteinExistence type="predicted"/>
<dbReference type="AlphaFoldDB" id="A0A4Z1T3N6"/>
<feature type="coiled-coil region" evidence="1">
    <location>
        <begin position="333"/>
        <end position="423"/>
    </location>
</feature>
<keyword evidence="1" id="KW-0175">Coiled coil</keyword>
<sequence length="532" mass="59262">MEFGSQLLPSTYSKAQAPAASCLSCDEALLEQRRQADLLNGRGRANSASVLANLQASQRTTGHCKCHIDPNFESFRNNVLRILGSTHEAITEYISGGLSLGRPAYTVLNEIRDRIDRCQREIMAVVDVLEGGEFEPNARIQAITEARNQRLRDRVTRVVADNLGCTEVDKAKEYEALVTRNEELEKALAKAKERYEAQLDKSEELLTLLLTQVSRPCEGTTVSMRRKDHRRPTSGLERDYHFPEGKYSELLEEIKADRDRLRADNTRLRRAMAVNSQQKACGPTCQHEQALDALRKDLERERAARDMELVKYANGLAETAKECLHQSKMAVSDEVLRGQLDGLQQRIQSLEASNMSLLRENATLRAEVRTNERTTQEKMETGVGASDTIRQQDASLQAMQLELDNLMEELLRLHEMYTALENREESSQACSSTTASKGSRLPTVTEAAQSLAESLGLTKRASSPARDLPTYKDAIPCFASLSRHSSGQQRELAKATDVVDAGVFFATGRKAYSAKGRGPKQASATRSKTRPK</sequence>